<dbReference type="Pfam" id="PF22381">
    <property type="entry name" value="Staph_reg_Sar_Rot"/>
    <property type="match status" value="1"/>
</dbReference>
<dbReference type="PANTHER" id="PTHR35790">
    <property type="entry name" value="HTH-TYPE TRANSCRIPTIONAL REGULATOR PCHR"/>
    <property type="match status" value="1"/>
</dbReference>
<dbReference type="SUPFAM" id="SSF46785">
    <property type="entry name" value="Winged helix' DNA-binding domain"/>
    <property type="match status" value="1"/>
</dbReference>
<dbReference type="Proteomes" id="UP000439550">
    <property type="component" value="Unassembled WGS sequence"/>
</dbReference>
<keyword evidence="3" id="KW-0804">Transcription</keyword>
<dbReference type="InterPro" id="IPR000835">
    <property type="entry name" value="HTH_MarR-typ"/>
</dbReference>
<evidence type="ECO:0000256" key="2">
    <source>
        <dbReference type="ARBA" id="ARBA00023125"/>
    </source>
</evidence>
<keyword evidence="1" id="KW-0805">Transcription regulation</keyword>
<accession>A0A7X2D1D3</accession>
<dbReference type="NCBIfam" id="NF038251">
    <property type="entry name" value="AdcR_fam_Zn_TF"/>
    <property type="match status" value="1"/>
</dbReference>
<evidence type="ECO:0000313" key="6">
    <source>
        <dbReference type="Proteomes" id="UP000439550"/>
    </source>
</evidence>
<dbReference type="SMART" id="SM00347">
    <property type="entry name" value="HTH_MARR"/>
    <property type="match status" value="1"/>
</dbReference>
<dbReference type="InterPro" id="IPR055166">
    <property type="entry name" value="Transc_reg_Sar_Rot_HTH"/>
</dbReference>
<dbReference type="Gene3D" id="6.10.140.1680">
    <property type="match status" value="1"/>
</dbReference>
<dbReference type="InterPro" id="IPR036390">
    <property type="entry name" value="WH_DNA-bd_sf"/>
</dbReference>
<dbReference type="Gene3D" id="6.10.250.2360">
    <property type="match status" value="1"/>
</dbReference>
<dbReference type="PROSITE" id="PS50995">
    <property type="entry name" value="HTH_MARR_2"/>
    <property type="match status" value="1"/>
</dbReference>
<dbReference type="GO" id="GO:0008270">
    <property type="term" value="F:zinc ion binding"/>
    <property type="evidence" value="ECO:0007669"/>
    <property type="project" value="InterPro"/>
</dbReference>
<evidence type="ECO:0000259" key="4">
    <source>
        <dbReference type="PROSITE" id="PS50995"/>
    </source>
</evidence>
<dbReference type="PANTHER" id="PTHR35790:SF4">
    <property type="entry name" value="HTH-TYPE TRANSCRIPTIONAL REGULATOR PCHR"/>
    <property type="match status" value="1"/>
</dbReference>
<evidence type="ECO:0000313" key="5">
    <source>
        <dbReference type="EMBL" id="MQW40416.1"/>
    </source>
</evidence>
<evidence type="ECO:0000256" key="3">
    <source>
        <dbReference type="ARBA" id="ARBA00023163"/>
    </source>
</evidence>
<dbReference type="AlphaFoldDB" id="A0A7X2D1D3"/>
<comment type="caution">
    <text evidence="5">The sequence shown here is derived from an EMBL/GenBank/DDBJ whole genome shotgun (WGS) entry which is preliminary data.</text>
</comment>
<dbReference type="OrthoDB" id="2319602at2"/>
<dbReference type="CDD" id="cd00090">
    <property type="entry name" value="HTH_ARSR"/>
    <property type="match status" value="1"/>
</dbReference>
<evidence type="ECO:0000256" key="1">
    <source>
        <dbReference type="ARBA" id="ARBA00023015"/>
    </source>
</evidence>
<dbReference type="EMBL" id="WITJ01000018">
    <property type="protein sequence ID" value="MQW40416.1"/>
    <property type="molecule type" value="Genomic_DNA"/>
</dbReference>
<feature type="domain" description="HTH marR-type" evidence="4">
    <location>
        <begin position="4"/>
        <end position="142"/>
    </location>
</feature>
<reference evidence="5 6" key="1">
    <citation type="submission" date="2019-10" db="EMBL/GenBank/DDBJ databases">
        <authorList>
            <person name="Dong K."/>
        </authorList>
    </citation>
    <scope>NUCLEOTIDE SEQUENCE [LARGE SCALE GENOMIC DNA]</scope>
    <source>
        <strain evidence="5 6">DSM 28960</strain>
    </source>
</reference>
<keyword evidence="2" id="KW-0238">DNA-binding</keyword>
<keyword evidence="6" id="KW-1185">Reference proteome</keyword>
<protein>
    <submittedName>
        <fullName evidence="5">MarR family transcriptional regulator</fullName>
    </submittedName>
</protein>
<dbReference type="InterPro" id="IPR047894">
    <property type="entry name" value="AdcR-like"/>
</dbReference>
<dbReference type="GO" id="GO:0003700">
    <property type="term" value="F:DNA-binding transcription factor activity"/>
    <property type="evidence" value="ECO:0007669"/>
    <property type="project" value="InterPro"/>
</dbReference>
<sequence length="145" mass="16684">MNLDHQIDQFLSRVTQFAENKHEILLGECESDEQLTSTQEHILMLLKKAPLTNARISEQLNISPAAVTKAIKKLQNQALVMPSRIESDERVVFWRLTEKGNPIAQEHETHHAKTLATYKKITENFNSQEQKTIQEFLSALTEVFQ</sequence>
<dbReference type="Gene3D" id="1.10.10.10">
    <property type="entry name" value="Winged helix-like DNA-binding domain superfamily/Winged helix DNA-binding domain"/>
    <property type="match status" value="1"/>
</dbReference>
<dbReference type="InterPro" id="IPR036388">
    <property type="entry name" value="WH-like_DNA-bd_sf"/>
</dbReference>
<name>A0A7X2D1D3_9LACT</name>
<proteinExistence type="predicted"/>
<organism evidence="5 6">
    <name type="scientific">Lactococcus hircilactis</name>
    <dbReference type="NCBI Taxonomy" id="1494462"/>
    <lineage>
        <taxon>Bacteria</taxon>
        <taxon>Bacillati</taxon>
        <taxon>Bacillota</taxon>
        <taxon>Bacilli</taxon>
        <taxon>Lactobacillales</taxon>
        <taxon>Streptococcaceae</taxon>
        <taxon>Lactococcus</taxon>
    </lineage>
</organism>
<gene>
    <name evidence="5" type="ORF">GHI93_10855</name>
</gene>
<dbReference type="InterPro" id="IPR011991">
    <property type="entry name" value="ArsR-like_HTH"/>
</dbReference>
<dbReference type="GO" id="GO:0003677">
    <property type="term" value="F:DNA binding"/>
    <property type="evidence" value="ECO:0007669"/>
    <property type="project" value="UniProtKB-KW"/>
</dbReference>
<dbReference type="InterPro" id="IPR052067">
    <property type="entry name" value="Metal_resp_HTH_trans_reg"/>
</dbReference>
<dbReference type="RefSeq" id="WP_153497048.1">
    <property type="nucleotide sequence ID" value="NZ_CAXYUY010000013.1"/>
</dbReference>